<proteinExistence type="predicted"/>
<feature type="non-terminal residue" evidence="2">
    <location>
        <position position="1"/>
    </location>
</feature>
<accession>X1DZW4</accession>
<evidence type="ECO:0000313" key="2">
    <source>
        <dbReference type="EMBL" id="GAH25827.1"/>
    </source>
</evidence>
<dbReference type="EMBL" id="BART01041431">
    <property type="protein sequence ID" value="GAH25827.1"/>
    <property type="molecule type" value="Genomic_DNA"/>
</dbReference>
<organism evidence="2">
    <name type="scientific">marine sediment metagenome</name>
    <dbReference type="NCBI Taxonomy" id="412755"/>
    <lineage>
        <taxon>unclassified sequences</taxon>
        <taxon>metagenomes</taxon>
        <taxon>ecological metagenomes</taxon>
    </lineage>
</organism>
<sequence>NSIMQTELKNDNGENLKGIQQIPPPPPPRHPKKKKVKDGSSDSN</sequence>
<reference evidence="2" key="1">
    <citation type="journal article" date="2014" name="Front. Microbiol.">
        <title>High frequency of phylogenetically diverse reductive dehalogenase-homologous genes in deep subseafloor sedimentary metagenomes.</title>
        <authorList>
            <person name="Kawai M."/>
            <person name="Futagami T."/>
            <person name="Toyoda A."/>
            <person name="Takaki Y."/>
            <person name="Nishi S."/>
            <person name="Hori S."/>
            <person name="Arai W."/>
            <person name="Tsubouchi T."/>
            <person name="Morono Y."/>
            <person name="Uchiyama I."/>
            <person name="Ito T."/>
            <person name="Fujiyama A."/>
            <person name="Inagaki F."/>
            <person name="Takami H."/>
        </authorList>
    </citation>
    <scope>NUCLEOTIDE SEQUENCE</scope>
    <source>
        <strain evidence="2">Expedition CK06-06</strain>
    </source>
</reference>
<comment type="caution">
    <text evidence="2">The sequence shown here is derived from an EMBL/GenBank/DDBJ whole genome shotgun (WGS) entry which is preliminary data.</text>
</comment>
<feature type="region of interest" description="Disordered" evidence="1">
    <location>
        <begin position="1"/>
        <end position="44"/>
    </location>
</feature>
<evidence type="ECO:0000256" key="1">
    <source>
        <dbReference type="SAM" id="MobiDB-lite"/>
    </source>
</evidence>
<name>X1DZW4_9ZZZZ</name>
<dbReference type="AlphaFoldDB" id="X1DZW4"/>
<gene>
    <name evidence="2" type="ORF">S01H4_66677</name>
</gene>
<protein>
    <submittedName>
        <fullName evidence="2">Uncharacterized protein</fullName>
    </submittedName>
</protein>